<accession>A0ABQ0K0A1</accession>
<keyword evidence="2" id="KW-1185">Reference proteome</keyword>
<dbReference type="EMBL" id="BAFN01000001">
    <property type="protein sequence ID" value="GAN34472.1"/>
    <property type="molecule type" value="Genomic_DNA"/>
</dbReference>
<keyword evidence="1" id="KW-0315">Glutamine amidotransferase</keyword>
<dbReference type="Proteomes" id="UP000032309">
    <property type="component" value="Unassembled WGS sequence"/>
</dbReference>
<reference evidence="2" key="1">
    <citation type="journal article" date="2015" name="Genome Announc.">
        <title>Draft Genome Sequence of an Anaerobic Ammonium-Oxidizing Bacterium, "Candidatus Brocadia sinica".</title>
        <authorList>
            <person name="Oshiki M."/>
            <person name="Shinyako-Hata K."/>
            <person name="Satoh H."/>
            <person name="Okabe S."/>
        </authorList>
    </citation>
    <scope>NUCLEOTIDE SEQUENCE [LARGE SCALE GENOMIC DNA]</scope>
    <source>
        <strain evidence="2">JPN1</strain>
    </source>
</reference>
<proteinExistence type="predicted"/>
<dbReference type="InterPro" id="IPR029062">
    <property type="entry name" value="Class_I_gatase-like"/>
</dbReference>
<dbReference type="Pfam" id="PF07722">
    <property type="entry name" value="Peptidase_C26"/>
    <property type="match status" value="1"/>
</dbReference>
<dbReference type="InterPro" id="IPR044668">
    <property type="entry name" value="PuuD-like"/>
</dbReference>
<comment type="caution">
    <text evidence="1">The sequence shown here is derived from an EMBL/GenBank/DDBJ whole genome shotgun (WGS) entry which is preliminary data.</text>
</comment>
<evidence type="ECO:0000313" key="1">
    <source>
        <dbReference type="EMBL" id="GAN34472.1"/>
    </source>
</evidence>
<gene>
    <name evidence="1" type="ORF">BROSI_A3009</name>
</gene>
<organism evidence="1 2">
    <name type="scientific">Candidatus Brocadia sinica JPN1</name>
    <dbReference type="NCBI Taxonomy" id="1197129"/>
    <lineage>
        <taxon>Bacteria</taxon>
        <taxon>Pseudomonadati</taxon>
        <taxon>Planctomycetota</taxon>
        <taxon>Candidatus Brocadiia</taxon>
        <taxon>Candidatus Brocadiales</taxon>
        <taxon>Candidatus Brocadiaceae</taxon>
        <taxon>Candidatus Brocadia</taxon>
    </lineage>
</organism>
<dbReference type="PROSITE" id="PS51273">
    <property type="entry name" value="GATASE_TYPE_1"/>
    <property type="match status" value="1"/>
</dbReference>
<dbReference type="PANTHER" id="PTHR43235:SF1">
    <property type="entry name" value="GLUTAMINE AMIDOTRANSFERASE PB2B2.05-RELATED"/>
    <property type="match status" value="1"/>
</dbReference>
<dbReference type="PANTHER" id="PTHR43235">
    <property type="entry name" value="GLUTAMINE AMIDOTRANSFERASE PB2B2.05-RELATED"/>
    <property type="match status" value="1"/>
</dbReference>
<name>A0ABQ0K0A1_9BACT</name>
<dbReference type="CDD" id="cd01745">
    <property type="entry name" value="GATase1_2"/>
    <property type="match status" value="1"/>
</dbReference>
<dbReference type="InterPro" id="IPR011697">
    <property type="entry name" value="Peptidase_C26"/>
</dbReference>
<dbReference type="SUPFAM" id="SSF52317">
    <property type="entry name" value="Class I glutamine amidotransferase-like"/>
    <property type="match status" value="1"/>
</dbReference>
<dbReference type="RefSeq" id="WP_052564475.1">
    <property type="nucleotide sequence ID" value="NZ_BAFN01000001.1"/>
</dbReference>
<sequence length="243" mass="27147">MKPIIGINCDYEEEGKRPYSFTYRDYSDAIIAAQGIPLLLPIVKDKNTVRLLLEKMDGLLLTGGNDVPPQRYGEEQHKKTICVHPDKDISDNILVRVAMQMKKPILAICYGAQLVNVVLGGSLVQDIPSVGISTIIHKDSQNVHYSHPVAIERDSLLYQIVETERIETNSVHHQAINKLGKGLRATAHTQDGITEAFELKDHPFLVGVQWHPERMTEHPCHAALFRSLVTASKQYSHSGTNVI</sequence>
<evidence type="ECO:0000313" key="2">
    <source>
        <dbReference type="Proteomes" id="UP000032309"/>
    </source>
</evidence>
<protein>
    <submittedName>
        <fullName evidence="1">Glutamine amidotransferases</fullName>
    </submittedName>
</protein>
<dbReference type="Gene3D" id="3.40.50.880">
    <property type="match status" value="1"/>
</dbReference>